<gene>
    <name evidence="2" type="ORF">BJ508DRAFT_320754</name>
</gene>
<dbReference type="EMBL" id="ML119646">
    <property type="protein sequence ID" value="RPA87761.1"/>
    <property type="molecule type" value="Genomic_DNA"/>
</dbReference>
<accession>A0A3N4IU27</accession>
<organism evidence="2 3">
    <name type="scientific">Ascobolus immersus RN42</name>
    <dbReference type="NCBI Taxonomy" id="1160509"/>
    <lineage>
        <taxon>Eukaryota</taxon>
        <taxon>Fungi</taxon>
        <taxon>Dikarya</taxon>
        <taxon>Ascomycota</taxon>
        <taxon>Pezizomycotina</taxon>
        <taxon>Pezizomycetes</taxon>
        <taxon>Pezizales</taxon>
        <taxon>Ascobolaceae</taxon>
        <taxon>Ascobolus</taxon>
    </lineage>
</organism>
<evidence type="ECO:0000313" key="3">
    <source>
        <dbReference type="Proteomes" id="UP000275078"/>
    </source>
</evidence>
<feature type="domain" description="BTB" evidence="1">
    <location>
        <begin position="20"/>
        <end position="89"/>
    </location>
</feature>
<dbReference type="PROSITE" id="PS50097">
    <property type="entry name" value="BTB"/>
    <property type="match status" value="1"/>
</dbReference>
<dbReference type="Proteomes" id="UP000275078">
    <property type="component" value="Unassembled WGS sequence"/>
</dbReference>
<reference evidence="2 3" key="1">
    <citation type="journal article" date="2018" name="Nat. Ecol. Evol.">
        <title>Pezizomycetes genomes reveal the molecular basis of ectomycorrhizal truffle lifestyle.</title>
        <authorList>
            <person name="Murat C."/>
            <person name="Payen T."/>
            <person name="Noel B."/>
            <person name="Kuo A."/>
            <person name="Morin E."/>
            <person name="Chen J."/>
            <person name="Kohler A."/>
            <person name="Krizsan K."/>
            <person name="Balestrini R."/>
            <person name="Da Silva C."/>
            <person name="Montanini B."/>
            <person name="Hainaut M."/>
            <person name="Levati E."/>
            <person name="Barry K.W."/>
            <person name="Belfiori B."/>
            <person name="Cichocki N."/>
            <person name="Clum A."/>
            <person name="Dockter R.B."/>
            <person name="Fauchery L."/>
            <person name="Guy J."/>
            <person name="Iotti M."/>
            <person name="Le Tacon F."/>
            <person name="Lindquist E.A."/>
            <person name="Lipzen A."/>
            <person name="Malagnac F."/>
            <person name="Mello A."/>
            <person name="Molinier V."/>
            <person name="Miyauchi S."/>
            <person name="Poulain J."/>
            <person name="Riccioni C."/>
            <person name="Rubini A."/>
            <person name="Sitrit Y."/>
            <person name="Splivallo R."/>
            <person name="Traeger S."/>
            <person name="Wang M."/>
            <person name="Zifcakova L."/>
            <person name="Wipf D."/>
            <person name="Zambonelli A."/>
            <person name="Paolocci F."/>
            <person name="Nowrousian M."/>
            <person name="Ottonello S."/>
            <person name="Baldrian P."/>
            <person name="Spatafora J.W."/>
            <person name="Henrissat B."/>
            <person name="Nagy L.G."/>
            <person name="Aury J.M."/>
            <person name="Wincker P."/>
            <person name="Grigoriev I.V."/>
            <person name="Bonfante P."/>
            <person name="Martin F.M."/>
        </authorList>
    </citation>
    <scope>NUCLEOTIDE SEQUENCE [LARGE SCALE GENOMIC DNA]</scope>
    <source>
        <strain evidence="2 3">RN42</strain>
    </source>
</reference>
<dbReference type="InterPro" id="IPR000210">
    <property type="entry name" value="BTB/POZ_dom"/>
</dbReference>
<protein>
    <recommendedName>
        <fullName evidence="1">BTB domain-containing protein</fullName>
    </recommendedName>
</protein>
<evidence type="ECO:0000259" key="1">
    <source>
        <dbReference type="PROSITE" id="PS50097"/>
    </source>
</evidence>
<sequence length="412" mass="46278">MALSANSAPIELADPATLTDAITLIVSAGPHGTTLSLVTSRSLLSKHSKYFHQLFTDTGSPHYVPPSQSSFQIGFTDPESFRILLSIYHLQDGTQNPNTITIIPGYLEHSTIHSLAHLLLSRKFDHAENSFLRTYLLKWVNAIQADNEYARQNPDAPDRKSRDPRALFIYWVFRAEDAFRRETRFWMPRMYKERSATGNGDTYRSGYRCHMRGSRVLGREGISEAAGGVDVVKPFEDLPEWVGEKVWDERCAVLNRLVGLIRNIYGALKTSCDFSAGYSALGQLVYEHTFVCGHESIQCDFQHFGCMSSLLMRLHLYPSDYLPTPYGLSLQLDKFSLIGIREILRTHPRPASPEGHVDFDVLGRLEREVLPESFYGLGLDGKRCKVPVSVLDAAVRVHLQMGGGPEGLNWGD</sequence>
<name>A0A3N4IU27_ASCIM</name>
<dbReference type="AlphaFoldDB" id="A0A3N4IU27"/>
<keyword evidence="3" id="KW-1185">Reference proteome</keyword>
<proteinExistence type="predicted"/>
<evidence type="ECO:0000313" key="2">
    <source>
        <dbReference type="EMBL" id="RPA87761.1"/>
    </source>
</evidence>